<name>A0A6M3XIR2_9ZZZZ</name>
<reference evidence="1" key="1">
    <citation type="submission" date="2020-03" db="EMBL/GenBank/DDBJ databases">
        <title>The deep terrestrial virosphere.</title>
        <authorList>
            <person name="Holmfeldt K."/>
            <person name="Nilsson E."/>
            <person name="Simone D."/>
            <person name="Lopez-Fernandez M."/>
            <person name="Wu X."/>
            <person name="de Brujin I."/>
            <person name="Lundin D."/>
            <person name="Andersson A."/>
            <person name="Bertilsson S."/>
            <person name="Dopson M."/>
        </authorList>
    </citation>
    <scope>NUCLEOTIDE SEQUENCE</scope>
    <source>
        <strain evidence="1">TM448B00839</strain>
    </source>
</reference>
<sequence length="141" mass="15723">MYRKICGLMFALLISVSVFGIDFSQIRAMCTDSTGLDTAVYVGKLQGMIRSEERNYQHYHNNVYPEDSVMGVFGMEDCLNQKKEIIAELLSLSGADSVEIAEMTDENNISALWAIPAAVILGGVEAIRRWRAKRKAAKVEK</sequence>
<organism evidence="1">
    <name type="scientific">viral metagenome</name>
    <dbReference type="NCBI Taxonomy" id="1070528"/>
    <lineage>
        <taxon>unclassified sequences</taxon>
        <taxon>metagenomes</taxon>
        <taxon>organismal metagenomes</taxon>
    </lineage>
</organism>
<protein>
    <submittedName>
        <fullName evidence="1">Uncharacterized protein</fullName>
    </submittedName>
</protein>
<evidence type="ECO:0000313" key="1">
    <source>
        <dbReference type="EMBL" id="QJH96823.1"/>
    </source>
</evidence>
<accession>A0A6M3XIR2</accession>
<gene>
    <name evidence="1" type="ORF">TM448B00839_0002</name>
</gene>
<proteinExistence type="predicted"/>
<dbReference type="AlphaFoldDB" id="A0A6M3XIR2"/>
<dbReference type="EMBL" id="MT144664">
    <property type="protein sequence ID" value="QJH96823.1"/>
    <property type="molecule type" value="Genomic_DNA"/>
</dbReference>